<dbReference type="NCBIfam" id="TIGR04131">
    <property type="entry name" value="Bac_Flav_CTERM"/>
    <property type="match status" value="1"/>
</dbReference>
<organism evidence="1 2">
    <name type="scientific">Flavobacterium chungnamense</name>
    <dbReference type="NCBI Taxonomy" id="706182"/>
    <lineage>
        <taxon>Bacteria</taxon>
        <taxon>Pseudomonadati</taxon>
        <taxon>Bacteroidota</taxon>
        <taxon>Flavobacteriia</taxon>
        <taxon>Flavobacteriales</taxon>
        <taxon>Flavobacteriaceae</taxon>
        <taxon>Flavobacterium</taxon>
    </lineage>
</organism>
<dbReference type="Pfam" id="PF13585">
    <property type="entry name" value="CHU_C"/>
    <property type="match status" value="1"/>
</dbReference>
<keyword evidence="2" id="KW-1185">Reference proteome</keyword>
<dbReference type="EMBL" id="BAABCS010000014">
    <property type="protein sequence ID" value="GAA4048276.1"/>
    <property type="molecule type" value="Genomic_DNA"/>
</dbReference>
<accession>A0ABP7UNT3</accession>
<dbReference type="Proteomes" id="UP001500426">
    <property type="component" value="Unassembled WGS sequence"/>
</dbReference>
<dbReference type="InterPro" id="IPR013783">
    <property type="entry name" value="Ig-like_fold"/>
</dbReference>
<reference evidence="2" key="1">
    <citation type="journal article" date="2019" name="Int. J. Syst. Evol. Microbiol.">
        <title>The Global Catalogue of Microorganisms (GCM) 10K type strain sequencing project: providing services to taxonomists for standard genome sequencing and annotation.</title>
        <authorList>
            <consortium name="The Broad Institute Genomics Platform"/>
            <consortium name="The Broad Institute Genome Sequencing Center for Infectious Disease"/>
            <person name="Wu L."/>
            <person name="Ma J."/>
        </authorList>
    </citation>
    <scope>NUCLEOTIDE SEQUENCE [LARGE SCALE GENOMIC DNA]</scope>
    <source>
        <strain evidence="2">JCM 17068</strain>
    </source>
</reference>
<evidence type="ECO:0000313" key="2">
    <source>
        <dbReference type="Proteomes" id="UP001500426"/>
    </source>
</evidence>
<gene>
    <name evidence="1" type="ORF">GCM10022388_12310</name>
</gene>
<name>A0ABP7UNT3_9FLAO</name>
<dbReference type="InterPro" id="IPR026341">
    <property type="entry name" value="T9SS_type_B"/>
</dbReference>
<sequence length="561" mass="61567">MNLGENNITLGCENLLLTSSNATLNLNSNQIVESAYLYWAGSGTGDFNVKLNTVNITAQRTFSNISISSGLPYFSAFKDITSQIIATGNGTYTLSDLDISQTLINEQGYCNNRTNFAGWAIVIVYKENSLPLNQINIYDGLQSIPNALNITLNSLNVIDNNNAQIGFIAWEGDNVLAVNETLRINGNTLSNPPLNPANNAFNSTNSITGSTTLYNMDLDIYNIQNNINIGDSSALIQLTSGQDVVLINVVVTKLNSQLPDATIAIDSINQSCSSNVYTINYTVSNLNCTNPLSAATPIAIYANGILVGQTQTQNSIPIDGSENGQITITIPNNIPTDFTLTFVVDDNGTGTGIVTEIIENNNTFSQTISSWLPPNFNLLEPLTSCNEGFTAGTFNFSNYANQVLTNSTDTFIGFYETEADAIANVNEIANTSNYVSTSTPKKIFIRIENDHCFTITSFDLTTKNCPPIIYNYVTSNNDGFNDTFYIEGLRNIFLNFELEIYNRWGRLIWKGNNQSEDWDGEITIGQTINTSLAPKGTYYYILNLNDANFPKPLVGWLYFTK</sequence>
<protein>
    <recommendedName>
        <fullName evidence="3">Gliding motility-associated C-terminal domain-containing protein</fullName>
    </recommendedName>
</protein>
<evidence type="ECO:0008006" key="3">
    <source>
        <dbReference type="Google" id="ProtNLM"/>
    </source>
</evidence>
<proteinExistence type="predicted"/>
<comment type="caution">
    <text evidence="1">The sequence shown here is derived from an EMBL/GenBank/DDBJ whole genome shotgun (WGS) entry which is preliminary data.</text>
</comment>
<evidence type="ECO:0000313" key="1">
    <source>
        <dbReference type="EMBL" id="GAA4048276.1"/>
    </source>
</evidence>
<dbReference type="Gene3D" id="2.60.40.10">
    <property type="entry name" value="Immunoglobulins"/>
    <property type="match status" value="1"/>
</dbReference>